<proteinExistence type="predicted"/>
<keyword evidence="3" id="KW-1185">Reference proteome</keyword>
<accession>A0A0B7N273</accession>
<feature type="compositionally biased region" description="Polar residues" evidence="1">
    <location>
        <begin position="7"/>
        <end position="21"/>
    </location>
</feature>
<dbReference type="AlphaFoldDB" id="A0A0B7N273"/>
<feature type="compositionally biased region" description="Polar residues" evidence="1">
    <location>
        <begin position="166"/>
        <end position="185"/>
    </location>
</feature>
<dbReference type="EMBL" id="LN726131">
    <property type="protein sequence ID" value="CEP11482.1"/>
    <property type="molecule type" value="Genomic_DNA"/>
</dbReference>
<feature type="compositionally biased region" description="Polar residues" evidence="1">
    <location>
        <begin position="193"/>
        <end position="207"/>
    </location>
</feature>
<feature type="compositionally biased region" description="Low complexity" evidence="1">
    <location>
        <begin position="217"/>
        <end position="233"/>
    </location>
</feature>
<reference evidence="2 3" key="1">
    <citation type="submission" date="2014-09" db="EMBL/GenBank/DDBJ databases">
        <authorList>
            <person name="Ellenberger Sabrina"/>
        </authorList>
    </citation>
    <scope>NUCLEOTIDE SEQUENCE [LARGE SCALE GENOMIC DNA]</scope>
    <source>
        <strain evidence="2 3">CBS 412.66</strain>
    </source>
</reference>
<evidence type="ECO:0000256" key="1">
    <source>
        <dbReference type="SAM" id="MobiDB-lite"/>
    </source>
</evidence>
<feature type="region of interest" description="Disordered" evidence="1">
    <location>
        <begin position="1"/>
        <end position="38"/>
    </location>
</feature>
<dbReference type="OrthoDB" id="2273669at2759"/>
<gene>
    <name evidence="2" type="primary">PARPA_05318.1 scaffold 16736</name>
</gene>
<evidence type="ECO:0000313" key="2">
    <source>
        <dbReference type="EMBL" id="CEP11482.1"/>
    </source>
</evidence>
<protein>
    <submittedName>
        <fullName evidence="2">Uncharacterized protein</fullName>
    </submittedName>
</protein>
<evidence type="ECO:0000313" key="3">
    <source>
        <dbReference type="Proteomes" id="UP000054107"/>
    </source>
</evidence>
<organism evidence="2 3">
    <name type="scientific">Parasitella parasitica</name>
    <dbReference type="NCBI Taxonomy" id="35722"/>
    <lineage>
        <taxon>Eukaryota</taxon>
        <taxon>Fungi</taxon>
        <taxon>Fungi incertae sedis</taxon>
        <taxon>Mucoromycota</taxon>
        <taxon>Mucoromycotina</taxon>
        <taxon>Mucoromycetes</taxon>
        <taxon>Mucorales</taxon>
        <taxon>Mucorineae</taxon>
        <taxon>Mucoraceae</taxon>
        <taxon>Parasitella</taxon>
    </lineage>
</organism>
<feature type="compositionally biased region" description="Basic residues" evidence="1">
    <location>
        <begin position="113"/>
        <end position="123"/>
    </location>
</feature>
<feature type="region of interest" description="Disordered" evidence="1">
    <location>
        <begin position="99"/>
        <end position="252"/>
    </location>
</feature>
<sequence>MNDWKLAQQQHWQNDASENTSEYTTDEEYTDDDDLPPVAAAWGTQTIEKDGTTNVSLTVSGWQSLIDPSVKTKAGGIGSGQLHRAGTNFKPIDEQDIIDRRLGKPVKGGLGGGKKKKKLKKKPTANGAVNMPPAQKTRPLSTSLIPPSSSANRGREAITSGPWGSGSLSSTPFWQQSANSASSGIMASRYASLPSTNSRPPITTPTQARAPAPGPTYPSQQQFQPQQPAIPVAPSRPVQPAEPTPFSGTLHGSAASKWAPAAATIPVAKPVQHQPPPQPQPQMALNVPTASFKLEPPIMNIQVEILQGHEVNISVYANEIPEKAVERLERSAGLTIPNFVFDEYQRKNVKKYITSLVEDYNKRMGITT</sequence>
<feature type="compositionally biased region" description="Acidic residues" evidence="1">
    <location>
        <begin position="24"/>
        <end position="35"/>
    </location>
</feature>
<dbReference type="Proteomes" id="UP000054107">
    <property type="component" value="Unassembled WGS sequence"/>
</dbReference>
<name>A0A0B7N273_9FUNG</name>
<feature type="compositionally biased region" description="Low complexity" evidence="1">
    <location>
        <begin position="139"/>
        <end position="150"/>
    </location>
</feature>